<evidence type="ECO:0000256" key="3">
    <source>
        <dbReference type="SAM" id="MobiDB-lite"/>
    </source>
</evidence>
<dbReference type="Gene3D" id="2.60.40.10">
    <property type="entry name" value="Immunoglobulins"/>
    <property type="match status" value="1"/>
</dbReference>
<sequence length="911" mass="97029">MGVFDLRLVAYAPNGDKLGLLPHPLAFQAGQPLNDVPALALRYSRHALGAGLLAQPCEIAIEWSEDGQTWTESPDSRFLRIKRGMDVTDETGVETFEMPGYGWQLRKVVLYPGPAPLVDGKRAFTSATPGSILQTFLAEAQERGALPVLDWTFNTEHDSDHKPWNKILTIYYQPGLDALTTLINLAEQSVIDFRFEGRTLHVYNADTKLARDRTTAPRVDLRLGRDVLDAPDTGTLEDAASAVLVVGDDGFRRSYGSSATLPWGRWENFIGQGGVSDEGTAFLLAESSLQRAAQERVQHTREITPNGARWLPWRDYQPGDKVIAPASRGTLAPLRVRQITLTKDAKGVVGGNVILNDRFLEQSIRFARRTAGIVGGSTASGGSGAQPAPPSPRGRTAAKPAGLIVNPITYVDASGFAQGQITATWGPVLLDVTGEAIDIDSYELFMRFNVVGAPWFLVATTEPGSTTATYSPLIVGREYAFKVRATSQGVKGQFSDEYAVAIDDDDTPPPAPAAPVLSTRLGVIHVAWDGIGVGSAPMPSDFHRVRVWMQDPLDPGAAEVGYLQATGSIVVTGQPYGELREFWLTAVDHAGNESARSSTATIATVPLVDGDAAEESISTGALMANAVTTDRLAAGAVEAGNIAANAVTADKLEAILALATRIVAGNPLAARVELNATGLAAYDAGGTQTVLVSSTGSVSIVGQLATGLTGNRIVINPTGATQPEIRFLPGTGTNPARMYVDGSLYAGEATIVTVSGVNGANTAQCRVVHAATDYRVHIVNPTSGLAGGGYLFLKPNELEVGYNDIGANLNRFKFSAASTEFAGKWSFTGNEAGLIMRAVSLTGASSYLVNWTFTMATVPRVVFTADNPTPERLSFCMRNPTTTNFTLRSSESGLATPTVFTILLNMWAWRM</sequence>
<dbReference type="RefSeq" id="WP_307557318.1">
    <property type="nucleotide sequence ID" value="NZ_JAUSQU010000001.1"/>
</dbReference>
<accession>A0ABT9QA18</accession>
<protein>
    <recommendedName>
        <fullName evidence="4">Fibronectin type-III domain-containing protein</fullName>
    </recommendedName>
</protein>
<dbReference type="SUPFAM" id="SSF49265">
    <property type="entry name" value="Fibronectin type III"/>
    <property type="match status" value="1"/>
</dbReference>
<keyword evidence="2" id="KW-0624">Polysaccharide degradation</keyword>
<proteinExistence type="predicted"/>
<dbReference type="CDD" id="cd00063">
    <property type="entry name" value="FN3"/>
    <property type="match status" value="1"/>
</dbReference>
<gene>
    <name evidence="5" type="ORF">J2853_002456</name>
</gene>
<comment type="caution">
    <text evidence="5">The sequence shown here is derived from an EMBL/GenBank/DDBJ whole genome shotgun (WGS) entry which is preliminary data.</text>
</comment>
<evidence type="ECO:0000259" key="4">
    <source>
        <dbReference type="PROSITE" id="PS50853"/>
    </source>
</evidence>
<dbReference type="InterPro" id="IPR003961">
    <property type="entry name" value="FN3_dom"/>
</dbReference>
<evidence type="ECO:0000256" key="1">
    <source>
        <dbReference type="ARBA" id="ARBA00023295"/>
    </source>
</evidence>
<name>A0ABT9QA18_9ACTN</name>
<organism evidence="5 6">
    <name type="scientific">Streptosporangium lutulentum</name>
    <dbReference type="NCBI Taxonomy" id="1461250"/>
    <lineage>
        <taxon>Bacteria</taxon>
        <taxon>Bacillati</taxon>
        <taxon>Actinomycetota</taxon>
        <taxon>Actinomycetes</taxon>
        <taxon>Streptosporangiales</taxon>
        <taxon>Streptosporangiaceae</taxon>
        <taxon>Streptosporangium</taxon>
    </lineage>
</organism>
<dbReference type="InterPro" id="IPR013783">
    <property type="entry name" value="Ig-like_fold"/>
</dbReference>
<keyword evidence="6" id="KW-1185">Reference proteome</keyword>
<keyword evidence="1" id="KW-0326">Glycosidase</keyword>
<evidence type="ECO:0000313" key="6">
    <source>
        <dbReference type="Proteomes" id="UP001225356"/>
    </source>
</evidence>
<evidence type="ECO:0000256" key="2">
    <source>
        <dbReference type="ARBA" id="ARBA00023326"/>
    </source>
</evidence>
<feature type="domain" description="Fibronectin type-III" evidence="4">
    <location>
        <begin position="407"/>
        <end position="505"/>
    </location>
</feature>
<keyword evidence="2" id="KW-0119">Carbohydrate metabolism</keyword>
<dbReference type="PROSITE" id="PS50853">
    <property type="entry name" value="FN3"/>
    <property type="match status" value="1"/>
</dbReference>
<keyword evidence="1" id="KW-0378">Hydrolase</keyword>
<dbReference type="InterPro" id="IPR036116">
    <property type="entry name" value="FN3_sf"/>
</dbReference>
<dbReference type="Proteomes" id="UP001225356">
    <property type="component" value="Unassembled WGS sequence"/>
</dbReference>
<evidence type="ECO:0000313" key="5">
    <source>
        <dbReference type="EMBL" id="MDP9843245.1"/>
    </source>
</evidence>
<dbReference type="EMBL" id="JAUSQU010000001">
    <property type="protein sequence ID" value="MDP9843245.1"/>
    <property type="molecule type" value="Genomic_DNA"/>
</dbReference>
<feature type="region of interest" description="Disordered" evidence="3">
    <location>
        <begin position="376"/>
        <end position="397"/>
    </location>
</feature>
<reference evidence="5 6" key="1">
    <citation type="submission" date="2023-07" db="EMBL/GenBank/DDBJ databases">
        <title>Sequencing the genomes of 1000 actinobacteria strains.</title>
        <authorList>
            <person name="Klenk H.-P."/>
        </authorList>
    </citation>
    <scope>NUCLEOTIDE SEQUENCE [LARGE SCALE GENOMIC DNA]</scope>
    <source>
        <strain evidence="5 6">DSM 46740</strain>
    </source>
</reference>